<evidence type="ECO:0000313" key="2">
    <source>
        <dbReference type="Proteomes" id="UP000006304"/>
    </source>
</evidence>
<dbReference type="EMBL" id="CP003876">
    <property type="protein sequence ID" value="AFU05306.1"/>
    <property type="molecule type" value="Genomic_DNA"/>
</dbReference>
<organism evidence="1 2">
    <name type="scientific">Nocardia brasiliensis (strain ATCC 700358 / HUJEG-1)</name>
    <dbReference type="NCBI Taxonomy" id="1133849"/>
    <lineage>
        <taxon>Bacteria</taxon>
        <taxon>Bacillati</taxon>
        <taxon>Actinomycetota</taxon>
        <taxon>Actinomycetes</taxon>
        <taxon>Mycobacteriales</taxon>
        <taxon>Nocardiaceae</taxon>
        <taxon>Nocardia</taxon>
    </lineage>
</organism>
<dbReference type="HOGENOM" id="CLU_3101446_0_0_11"/>
<dbReference type="STRING" id="1133849.O3I_036795"/>
<dbReference type="eggNOG" id="COG4644">
    <property type="taxonomic scope" value="Bacteria"/>
</dbReference>
<dbReference type="AlphaFoldDB" id="K0FCN3"/>
<keyword evidence="2" id="KW-1185">Reference proteome</keyword>
<proteinExistence type="predicted"/>
<dbReference type="KEGG" id="nbr:O3I_036795"/>
<name>K0FCN3_NOCB7</name>
<accession>K0FCN3</accession>
<gene>
    <name evidence="1" type="ORF">O3I_036795</name>
</gene>
<sequence>MHLLALCDPVDDSCLRRVNRQLTVQESRDRLTRATCHGKTRQHRARWHPAR</sequence>
<protein>
    <submittedName>
        <fullName evidence="1">Transposase Tn3 family protein</fullName>
    </submittedName>
</protein>
<reference evidence="1 2" key="1">
    <citation type="journal article" date="2012" name="J. Bacteriol.">
        <title>Complete genome sequence of Nocardia brasiliensis HUJEG-1.</title>
        <authorList>
            <person name="Vera-Cabrera L."/>
            <person name="Ortiz-Lopez R."/>
            <person name="Elizondo-Gonzalez R."/>
            <person name="Perez-Maya A.A."/>
            <person name="Ocampo-Candiani J."/>
        </authorList>
    </citation>
    <scope>NUCLEOTIDE SEQUENCE [LARGE SCALE GENOMIC DNA]</scope>
    <source>
        <strain evidence="2">ATCC 700358</strain>
    </source>
</reference>
<dbReference type="Proteomes" id="UP000006304">
    <property type="component" value="Chromosome"/>
</dbReference>
<evidence type="ECO:0000313" key="1">
    <source>
        <dbReference type="EMBL" id="AFU05306.1"/>
    </source>
</evidence>